<evidence type="ECO:0000256" key="2">
    <source>
        <dbReference type="SAM" id="SignalP"/>
    </source>
</evidence>
<organism evidence="3 4">
    <name type="scientific">Fusibacter ferrireducens</name>
    <dbReference type="NCBI Taxonomy" id="2785058"/>
    <lineage>
        <taxon>Bacteria</taxon>
        <taxon>Bacillati</taxon>
        <taxon>Bacillota</taxon>
        <taxon>Clostridia</taxon>
        <taxon>Eubacteriales</taxon>
        <taxon>Eubacteriales Family XII. Incertae Sedis</taxon>
        <taxon>Fusibacter</taxon>
    </lineage>
</organism>
<evidence type="ECO:0000313" key="3">
    <source>
        <dbReference type="EMBL" id="MBF4691544.1"/>
    </source>
</evidence>
<dbReference type="Proteomes" id="UP000614200">
    <property type="component" value="Unassembled WGS sequence"/>
</dbReference>
<feature type="chain" id="PRO_5046856381" description="Lipoprotein" evidence="2">
    <location>
        <begin position="29"/>
        <end position="210"/>
    </location>
</feature>
<keyword evidence="2" id="KW-0732">Signal</keyword>
<evidence type="ECO:0000313" key="4">
    <source>
        <dbReference type="Proteomes" id="UP000614200"/>
    </source>
</evidence>
<accession>A0ABR9ZM89</accession>
<dbReference type="RefSeq" id="WP_194699794.1">
    <property type="nucleotide sequence ID" value="NZ_JADKNH010000001.1"/>
</dbReference>
<gene>
    <name evidence="3" type="ORF">ISU02_00360</name>
</gene>
<comment type="caution">
    <text evidence="3">The sequence shown here is derived from an EMBL/GenBank/DDBJ whole genome shotgun (WGS) entry which is preliminary data.</text>
</comment>
<evidence type="ECO:0008006" key="5">
    <source>
        <dbReference type="Google" id="ProtNLM"/>
    </source>
</evidence>
<feature type="signal peptide" evidence="2">
    <location>
        <begin position="1"/>
        <end position="28"/>
    </location>
</feature>
<name>A0ABR9ZM89_9FIRM</name>
<sequence>MKMIKCYGATLILIGALLCVGCSNLNEAAEKEKAYHELEAEIVQLKAEKLSLETTVKANNGELDSLRDSVSMSDDEIENSEVFWEGYEEKLAAASTLGAVFDLYTPRLDGAYSEGYYATLYDLFVQYGEKEFVEKLAIIENRENIDDIVSCLTSEMTQLYWYDEFPDLETHKKNLLALVSEKELSYREKQICYHLLADLEWIEQYGNDYK</sequence>
<dbReference type="EMBL" id="JADKNH010000001">
    <property type="protein sequence ID" value="MBF4691544.1"/>
    <property type="molecule type" value="Genomic_DNA"/>
</dbReference>
<proteinExistence type="predicted"/>
<evidence type="ECO:0000256" key="1">
    <source>
        <dbReference type="SAM" id="Coils"/>
    </source>
</evidence>
<reference evidence="3 4" key="1">
    <citation type="submission" date="2020-11" db="EMBL/GenBank/DDBJ databases">
        <title>Fusibacter basophilias sp. nov.</title>
        <authorList>
            <person name="Qiu D."/>
        </authorList>
    </citation>
    <scope>NUCLEOTIDE SEQUENCE [LARGE SCALE GENOMIC DNA]</scope>
    <source>
        <strain evidence="3 4">Q10-2</strain>
    </source>
</reference>
<keyword evidence="4" id="KW-1185">Reference proteome</keyword>
<keyword evidence="1" id="KW-0175">Coiled coil</keyword>
<protein>
    <recommendedName>
        <fullName evidence="5">Lipoprotein</fullName>
    </recommendedName>
</protein>
<feature type="coiled-coil region" evidence="1">
    <location>
        <begin position="28"/>
        <end position="55"/>
    </location>
</feature>